<dbReference type="EMBL" id="CAKMRJ010000446">
    <property type="protein sequence ID" value="CAH1419632.1"/>
    <property type="molecule type" value="Genomic_DNA"/>
</dbReference>
<evidence type="ECO:0000256" key="1">
    <source>
        <dbReference type="SAM" id="MobiDB-lite"/>
    </source>
</evidence>
<comment type="caution">
    <text evidence="2">The sequence shown here is derived from an EMBL/GenBank/DDBJ whole genome shotgun (WGS) entry which is preliminary data.</text>
</comment>
<organism evidence="2 3">
    <name type="scientific">Lactuca virosa</name>
    <dbReference type="NCBI Taxonomy" id="75947"/>
    <lineage>
        <taxon>Eukaryota</taxon>
        <taxon>Viridiplantae</taxon>
        <taxon>Streptophyta</taxon>
        <taxon>Embryophyta</taxon>
        <taxon>Tracheophyta</taxon>
        <taxon>Spermatophyta</taxon>
        <taxon>Magnoliopsida</taxon>
        <taxon>eudicotyledons</taxon>
        <taxon>Gunneridae</taxon>
        <taxon>Pentapetalae</taxon>
        <taxon>asterids</taxon>
        <taxon>campanulids</taxon>
        <taxon>Asterales</taxon>
        <taxon>Asteraceae</taxon>
        <taxon>Cichorioideae</taxon>
        <taxon>Cichorieae</taxon>
        <taxon>Lactucinae</taxon>
        <taxon>Lactuca</taxon>
    </lineage>
</organism>
<gene>
    <name evidence="2" type="ORF">LVIROSA_LOCUS7149</name>
</gene>
<protein>
    <recommendedName>
        <fullName evidence="4">No apical meristem-associated C-terminal domain-containing protein</fullName>
    </recommendedName>
</protein>
<name>A0AAU9LZ53_9ASTR</name>
<feature type="compositionally biased region" description="Polar residues" evidence="1">
    <location>
        <begin position="16"/>
        <end position="25"/>
    </location>
</feature>
<accession>A0AAU9LZ53</accession>
<feature type="region of interest" description="Disordered" evidence="1">
    <location>
        <begin position="1"/>
        <end position="35"/>
    </location>
</feature>
<evidence type="ECO:0000313" key="2">
    <source>
        <dbReference type="EMBL" id="CAH1419632.1"/>
    </source>
</evidence>
<reference evidence="2 3" key="1">
    <citation type="submission" date="2022-01" db="EMBL/GenBank/DDBJ databases">
        <authorList>
            <person name="Xiong W."/>
            <person name="Schranz E."/>
        </authorList>
    </citation>
    <scope>NUCLEOTIDE SEQUENCE [LARGE SCALE GENOMIC DNA]</scope>
</reference>
<keyword evidence="3" id="KW-1185">Reference proteome</keyword>
<dbReference type="AlphaFoldDB" id="A0AAU9LZ53"/>
<sequence>MGRDKTKSRAKGKGKATSSNSSVGTERSARSEEMMTQMAQLNSTMERHMVETIRFTEYMLLMQDVRHLDPEDQEEARIMKASIREKYNLKRN</sequence>
<dbReference type="Proteomes" id="UP001157418">
    <property type="component" value="Unassembled WGS sequence"/>
</dbReference>
<evidence type="ECO:0000313" key="3">
    <source>
        <dbReference type="Proteomes" id="UP001157418"/>
    </source>
</evidence>
<evidence type="ECO:0008006" key="4">
    <source>
        <dbReference type="Google" id="ProtNLM"/>
    </source>
</evidence>
<proteinExistence type="predicted"/>